<keyword evidence="1" id="KW-1133">Transmembrane helix</keyword>
<dbReference type="Gene3D" id="3.30.2010.10">
    <property type="entry name" value="Metalloproteases ('zincins'), catalytic domain"/>
    <property type="match status" value="1"/>
</dbReference>
<dbReference type="RefSeq" id="WP_111730768.1">
    <property type="nucleotide sequence ID" value="NZ_QHKO01000008.1"/>
</dbReference>
<evidence type="ECO:0008006" key="4">
    <source>
        <dbReference type="Google" id="ProtNLM"/>
    </source>
</evidence>
<dbReference type="OrthoDB" id="5486827at2"/>
<dbReference type="Proteomes" id="UP000249169">
    <property type="component" value="Unassembled WGS sequence"/>
</dbReference>
<keyword evidence="1" id="KW-0812">Transmembrane</keyword>
<evidence type="ECO:0000313" key="3">
    <source>
        <dbReference type="Proteomes" id="UP000249169"/>
    </source>
</evidence>
<feature type="transmembrane region" description="Helical" evidence="1">
    <location>
        <begin position="93"/>
        <end position="112"/>
    </location>
</feature>
<dbReference type="AlphaFoldDB" id="A0A328C5T1"/>
<keyword evidence="3" id="KW-1185">Reference proteome</keyword>
<accession>A0A328C5T1</accession>
<gene>
    <name evidence="2" type="ORF">DL240_15270</name>
</gene>
<sequence length="335" mass="37162">MPELLFPIAALTLTFGVLIPALTLISRRVLARRRRTLSWTEFGSNTTYAWLVAPTLLPLIWLLSSALHQAEPSSSPRICLHDHGASTICADNAMLLGALLIGLSAWIVRVIWQAWPRHTLDRLPATDPRIGRIQRLIAREPGLQAMRVVVVRDAEEPLFTQGFLRPQVVLDRSFMDDADDAMLHAALLHEAAHIRWRDTLRYLLSRVCLGLNPAGALLRADRDHWRAAREALCDSEAVHMGGQPLALAQGLVRAARFRRDTATLNSAAMLCGHHLASLKLRLAILMQGPTRPGRSPGYAVLALGILAVLVLPHLESFDLLHAFHMGVERLYPPSR</sequence>
<evidence type="ECO:0000256" key="1">
    <source>
        <dbReference type="SAM" id="Phobius"/>
    </source>
</evidence>
<organism evidence="2 3">
    <name type="scientific">Lujinxingia litoralis</name>
    <dbReference type="NCBI Taxonomy" id="2211119"/>
    <lineage>
        <taxon>Bacteria</taxon>
        <taxon>Deltaproteobacteria</taxon>
        <taxon>Bradymonadales</taxon>
        <taxon>Lujinxingiaceae</taxon>
        <taxon>Lujinxingia</taxon>
    </lineage>
</organism>
<feature type="transmembrane region" description="Helical" evidence="1">
    <location>
        <begin position="47"/>
        <end position="67"/>
    </location>
</feature>
<name>A0A328C5T1_9DELT</name>
<evidence type="ECO:0000313" key="2">
    <source>
        <dbReference type="EMBL" id="RAL20676.1"/>
    </source>
</evidence>
<reference evidence="2 3" key="1">
    <citation type="submission" date="2018-05" db="EMBL/GenBank/DDBJ databases">
        <title>Lujinxingia marina gen. nov. sp. nov., a new facultative anaerobic member of the class Deltaproteobacteria, and proposal of Lujinxingaceae fam. nov.</title>
        <authorList>
            <person name="Li C.-M."/>
        </authorList>
    </citation>
    <scope>NUCLEOTIDE SEQUENCE [LARGE SCALE GENOMIC DNA]</scope>
    <source>
        <strain evidence="2 3">B210</strain>
    </source>
</reference>
<dbReference type="PANTHER" id="PTHR34978:SF3">
    <property type="entry name" value="SLR0241 PROTEIN"/>
    <property type="match status" value="1"/>
</dbReference>
<dbReference type="InterPro" id="IPR052173">
    <property type="entry name" value="Beta-lactam_resp_regulator"/>
</dbReference>
<protein>
    <recommendedName>
        <fullName evidence="4">Peptidase M56 domain-containing protein</fullName>
    </recommendedName>
</protein>
<feature type="transmembrane region" description="Helical" evidence="1">
    <location>
        <begin position="296"/>
        <end position="314"/>
    </location>
</feature>
<dbReference type="EMBL" id="QHKO01000008">
    <property type="protein sequence ID" value="RAL20676.1"/>
    <property type="molecule type" value="Genomic_DNA"/>
</dbReference>
<keyword evidence="1" id="KW-0472">Membrane</keyword>
<dbReference type="PANTHER" id="PTHR34978">
    <property type="entry name" value="POSSIBLE SENSOR-TRANSDUCER PROTEIN BLAR"/>
    <property type="match status" value="1"/>
</dbReference>
<feature type="transmembrane region" description="Helical" evidence="1">
    <location>
        <begin position="6"/>
        <end position="26"/>
    </location>
</feature>
<comment type="caution">
    <text evidence="2">The sequence shown here is derived from an EMBL/GenBank/DDBJ whole genome shotgun (WGS) entry which is preliminary data.</text>
</comment>
<proteinExistence type="predicted"/>